<dbReference type="KEGG" id="cfon:HZU75_09350"/>
<dbReference type="Gene3D" id="3.40.710.10">
    <property type="entry name" value="DD-peptidase/beta-lactamase superfamily"/>
    <property type="match status" value="1"/>
</dbReference>
<feature type="signal peptide" evidence="8">
    <location>
        <begin position="1"/>
        <end position="18"/>
    </location>
</feature>
<protein>
    <recommendedName>
        <fullName evidence="2 7">Beta-lactamase</fullName>
        <ecNumber evidence="2 7">3.5.2.6</ecNumber>
    </recommendedName>
</protein>
<evidence type="ECO:0000256" key="4">
    <source>
        <dbReference type="ARBA" id="ARBA00022801"/>
    </source>
</evidence>
<comment type="catalytic activity">
    <reaction evidence="7">
        <text>a beta-lactam + H2O = a substituted beta-amino acid</text>
        <dbReference type="Rhea" id="RHEA:20401"/>
        <dbReference type="ChEBI" id="CHEBI:15377"/>
        <dbReference type="ChEBI" id="CHEBI:35627"/>
        <dbReference type="ChEBI" id="CHEBI:140347"/>
        <dbReference type="EC" id="3.5.2.6"/>
    </reaction>
</comment>
<keyword evidence="3 8" id="KW-0732">Signal</keyword>
<dbReference type="InterPro" id="IPR012338">
    <property type="entry name" value="Beta-lactam/transpept-like"/>
</dbReference>
<feature type="domain" description="Penicillin-binding protein transpeptidase" evidence="9">
    <location>
        <begin position="56"/>
        <end position="251"/>
    </location>
</feature>
<gene>
    <name evidence="10" type="primary">blaOXA</name>
    <name evidence="10" type="ORF">HZU75_09350</name>
</gene>
<dbReference type="RefSeq" id="WP_180305829.1">
    <property type="nucleotide sequence ID" value="NZ_CP058952.1"/>
</dbReference>
<dbReference type="InterPro" id="IPR001460">
    <property type="entry name" value="PCN-bd_Tpept"/>
</dbReference>
<keyword evidence="4 7" id="KW-0378">Hydrolase</keyword>
<dbReference type="EC" id="3.5.2.6" evidence="2 7"/>
<evidence type="ECO:0000256" key="8">
    <source>
        <dbReference type="SAM" id="SignalP"/>
    </source>
</evidence>
<feature type="chain" id="PRO_5028975745" description="Beta-lactamase" evidence="8">
    <location>
        <begin position="19"/>
        <end position="260"/>
    </location>
</feature>
<dbReference type="AlphaFoldDB" id="A0A7D5VAM4"/>
<accession>A0A7D5VAM4</accession>
<evidence type="ECO:0000256" key="3">
    <source>
        <dbReference type="ARBA" id="ARBA00022729"/>
    </source>
</evidence>
<dbReference type="GO" id="GO:0046677">
    <property type="term" value="P:response to antibiotic"/>
    <property type="evidence" value="ECO:0007669"/>
    <property type="project" value="UniProtKB-UniRule"/>
</dbReference>
<dbReference type="InterPro" id="IPR002137">
    <property type="entry name" value="Beta-lactam_class-D_AS"/>
</dbReference>
<evidence type="ECO:0000256" key="6">
    <source>
        <dbReference type="PIRSR" id="PIRSR602137-50"/>
    </source>
</evidence>
<comment type="similarity">
    <text evidence="1 7">Belongs to the class-D beta-lactamase family.</text>
</comment>
<organism evidence="10 11">
    <name type="scientific">Chitinibacter fontanus</name>
    <dbReference type="NCBI Taxonomy" id="1737446"/>
    <lineage>
        <taxon>Bacteria</taxon>
        <taxon>Pseudomonadati</taxon>
        <taxon>Pseudomonadota</taxon>
        <taxon>Betaproteobacteria</taxon>
        <taxon>Neisseriales</taxon>
        <taxon>Chitinibacteraceae</taxon>
        <taxon>Chitinibacter</taxon>
    </lineage>
</organism>
<dbReference type="GO" id="GO:0008658">
    <property type="term" value="F:penicillin binding"/>
    <property type="evidence" value="ECO:0007669"/>
    <property type="project" value="InterPro"/>
</dbReference>
<evidence type="ECO:0000313" key="11">
    <source>
        <dbReference type="Proteomes" id="UP000510822"/>
    </source>
</evidence>
<feature type="active site" description="Acyl-ester intermediate" evidence="6">
    <location>
        <position position="64"/>
    </location>
</feature>
<dbReference type="GO" id="GO:0008800">
    <property type="term" value="F:beta-lactamase activity"/>
    <property type="evidence" value="ECO:0007669"/>
    <property type="project" value="UniProtKB-UniRule"/>
</dbReference>
<evidence type="ECO:0000259" key="9">
    <source>
        <dbReference type="Pfam" id="PF00905"/>
    </source>
</evidence>
<evidence type="ECO:0000256" key="2">
    <source>
        <dbReference type="ARBA" id="ARBA00012865"/>
    </source>
</evidence>
<evidence type="ECO:0000256" key="1">
    <source>
        <dbReference type="ARBA" id="ARBA00007898"/>
    </source>
</evidence>
<dbReference type="PROSITE" id="PS00337">
    <property type="entry name" value="BETA_LACTAMASE_D"/>
    <property type="match status" value="1"/>
</dbReference>
<feature type="modified residue" description="N6-carboxylysine" evidence="6">
    <location>
        <position position="67"/>
    </location>
</feature>
<dbReference type="SUPFAM" id="SSF56601">
    <property type="entry name" value="beta-lactamase/transpeptidase-like"/>
    <property type="match status" value="1"/>
</dbReference>
<evidence type="ECO:0000313" key="10">
    <source>
        <dbReference type="EMBL" id="QLI81720.1"/>
    </source>
</evidence>
<dbReference type="EMBL" id="CP058952">
    <property type="protein sequence ID" value="QLI81720.1"/>
    <property type="molecule type" value="Genomic_DNA"/>
</dbReference>
<dbReference type="GO" id="GO:0017001">
    <property type="term" value="P:antibiotic catabolic process"/>
    <property type="evidence" value="ECO:0007669"/>
    <property type="project" value="InterPro"/>
</dbReference>
<evidence type="ECO:0000256" key="5">
    <source>
        <dbReference type="ARBA" id="ARBA00023251"/>
    </source>
</evidence>
<sequence length="260" mass="29018">MLRLFTLLFCLLSTMAHAVELETSPAMAKAFGERTGTFVLYDISQQRWIGHNPERAAQRFSPASTFKIPNSLIGLETGAVSSVDEVFYHHDGQPKYLKSWEHDMGLREAIKVSNLPAYQQLARKVGAVEMQRQLSRLQYGNANIGNAVDQFWINGSLQISAIEQSQFLAKLAQGKLPFSAKGQAAVREISELERGKDWVLYGKTGWTGSKPPSIGWFVGWVEQGGKIYSFALNMDVPDAKDLPLRLEIAKANLRLYGLLK</sequence>
<evidence type="ECO:0000256" key="7">
    <source>
        <dbReference type="RuleBase" id="RU361140"/>
    </source>
</evidence>
<dbReference type="Pfam" id="PF00905">
    <property type="entry name" value="Transpeptidase"/>
    <property type="match status" value="1"/>
</dbReference>
<keyword evidence="5 7" id="KW-0046">Antibiotic resistance</keyword>
<keyword evidence="11" id="KW-1185">Reference proteome</keyword>
<dbReference type="Proteomes" id="UP000510822">
    <property type="component" value="Chromosome"/>
</dbReference>
<reference evidence="10 11" key="1">
    <citation type="journal article" date="2016" name="Int. J. Syst. Evol. Microbiol.">
        <title>Chitinibacter fontanus sp. nov., isolated from a spring.</title>
        <authorList>
            <person name="Sheu S.Y."/>
            <person name="Li Y.S."/>
            <person name="Young C.C."/>
            <person name="Chen W.M."/>
        </authorList>
    </citation>
    <scope>NUCLEOTIDE SEQUENCE [LARGE SCALE GENOMIC DNA]</scope>
    <source>
        <strain evidence="10 11">STM-7</strain>
    </source>
</reference>
<name>A0A7D5VAM4_9NEIS</name>
<dbReference type="NCBIfam" id="NF012161">
    <property type="entry name" value="bla_class_D_main"/>
    <property type="match status" value="1"/>
</dbReference>
<proteinExistence type="inferred from homology"/>